<dbReference type="PANTHER" id="PTHR43261:SF1">
    <property type="entry name" value="RIBOSOME-RELEASING FACTOR 2, MITOCHONDRIAL"/>
    <property type="match status" value="1"/>
</dbReference>
<dbReference type="Pfam" id="PF14492">
    <property type="entry name" value="EFG_III"/>
    <property type="match status" value="1"/>
</dbReference>
<dbReference type="Pfam" id="PF03764">
    <property type="entry name" value="EFG_IV"/>
    <property type="match status" value="1"/>
</dbReference>
<evidence type="ECO:0000259" key="9">
    <source>
        <dbReference type="PROSITE" id="PS51722"/>
    </source>
</evidence>
<dbReference type="EMBL" id="BAAAOP010000012">
    <property type="protein sequence ID" value="GAA2189631.1"/>
    <property type="molecule type" value="Genomic_DNA"/>
</dbReference>
<comment type="caution">
    <text evidence="10">The sequence shown here is derived from an EMBL/GenBank/DDBJ whole genome shotgun (WGS) entry which is preliminary data.</text>
</comment>
<dbReference type="GO" id="GO:0003746">
    <property type="term" value="F:translation elongation factor activity"/>
    <property type="evidence" value="ECO:0007669"/>
    <property type="project" value="UniProtKB-KW"/>
</dbReference>
<dbReference type="PANTHER" id="PTHR43261">
    <property type="entry name" value="TRANSLATION ELONGATION FACTOR G-RELATED"/>
    <property type="match status" value="1"/>
</dbReference>
<gene>
    <name evidence="7 10" type="primary">fusA</name>
    <name evidence="10" type="ORF">GCM10009786_23540</name>
</gene>
<dbReference type="Gene3D" id="2.40.30.10">
    <property type="entry name" value="Translation factors"/>
    <property type="match status" value="1"/>
</dbReference>
<dbReference type="CDD" id="cd01886">
    <property type="entry name" value="EF-G"/>
    <property type="match status" value="1"/>
</dbReference>
<dbReference type="NCBIfam" id="TIGR00484">
    <property type="entry name" value="EF-G"/>
    <property type="match status" value="1"/>
</dbReference>
<dbReference type="SMART" id="SM00838">
    <property type="entry name" value="EFG_C"/>
    <property type="match status" value="1"/>
</dbReference>
<dbReference type="CDD" id="cd01434">
    <property type="entry name" value="EFG_mtEFG1_IV"/>
    <property type="match status" value="1"/>
</dbReference>
<evidence type="ECO:0000313" key="11">
    <source>
        <dbReference type="Proteomes" id="UP001501084"/>
    </source>
</evidence>
<feature type="binding site" evidence="7">
    <location>
        <begin position="122"/>
        <end position="126"/>
    </location>
    <ligand>
        <name>GTP</name>
        <dbReference type="ChEBI" id="CHEBI:37565"/>
    </ligand>
</feature>
<dbReference type="Pfam" id="PF03144">
    <property type="entry name" value="GTP_EFTU_D2"/>
    <property type="match status" value="1"/>
</dbReference>
<evidence type="ECO:0000256" key="8">
    <source>
        <dbReference type="NCBIfam" id="TIGR00484"/>
    </source>
</evidence>
<evidence type="ECO:0000313" key="10">
    <source>
        <dbReference type="EMBL" id="GAA2189631.1"/>
    </source>
</evidence>
<dbReference type="Pfam" id="PF00009">
    <property type="entry name" value="GTP_EFTU"/>
    <property type="match status" value="1"/>
</dbReference>
<feature type="binding site" evidence="7">
    <location>
        <begin position="176"/>
        <end position="179"/>
    </location>
    <ligand>
        <name>GTP</name>
        <dbReference type="ChEBI" id="CHEBI:37565"/>
    </ligand>
</feature>
<dbReference type="InterPro" id="IPR000795">
    <property type="entry name" value="T_Tr_GTP-bd_dom"/>
</dbReference>
<dbReference type="InterPro" id="IPR014721">
    <property type="entry name" value="Ribsml_uS5_D2-typ_fold_subgr"/>
</dbReference>
<dbReference type="Gene3D" id="3.30.70.870">
    <property type="entry name" value="Elongation Factor G (Translational Gtpase), domain 3"/>
    <property type="match status" value="1"/>
</dbReference>
<comment type="function">
    <text evidence="6 7">Catalyzes the GTP-dependent ribosomal translocation step during translation elongation. During this step, the ribosome changes from the pre-translocational (PRE) to the post-translocational (POST) state as the newly formed A-site-bound peptidyl-tRNA and P-site-bound deacylated tRNA move to the P and E sites, respectively. Catalyzes the coordinated movement of the two tRNA molecules, the mRNA and conformational changes in the ribosome.</text>
</comment>
<feature type="binding site" evidence="7">
    <location>
        <begin position="58"/>
        <end position="65"/>
    </location>
    <ligand>
        <name>GTP</name>
        <dbReference type="ChEBI" id="CHEBI:37565"/>
    </ligand>
</feature>
<dbReference type="InterPro" id="IPR005225">
    <property type="entry name" value="Small_GTP-bd"/>
</dbReference>
<dbReference type="Pfam" id="PF00679">
    <property type="entry name" value="EFG_C"/>
    <property type="match status" value="1"/>
</dbReference>
<feature type="domain" description="Tr-type G" evidence="9">
    <location>
        <begin position="49"/>
        <end position="329"/>
    </location>
</feature>
<dbReference type="Proteomes" id="UP001501084">
    <property type="component" value="Unassembled WGS sequence"/>
</dbReference>
<keyword evidence="7" id="KW-0963">Cytoplasm</keyword>
<dbReference type="CDD" id="cd16262">
    <property type="entry name" value="EFG_III"/>
    <property type="match status" value="1"/>
</dbReference>
<dbReference type="NCBIfam" id="NF009379">
    <property type="entry name" value="PRK12740.1-3"/>
    <property type="match status" value="1"/>
</dbReference>
<dbReference type="Gene3D" id="3.30.230.10">
    <property type="match status" value="1"/>
</dbReference>
<dbReference type="InterPro" id="IPR035649">
    <property type="entry name" value="EFG_V"/>
</dbReference>
<evidence type="ECO:0000256" key="3">
    <source>
        <dbReference type="ARBA" id="ARBA00022768"/>
    </source>
</evidence>
<keyword evidence="11" id="KW-1185">Reference proteome</keyword>
<dbReference type="SUPFAM" id="SSF52540">
    <property type="entry name" value="P-loop containing nucleoside triphosphate hydrolases"/>
    <property type="match status" value="1"/>
</dbReference>
<dbReference type="HAMAP" id="MF_00054_B">
    <property type="entry name" value="EF_G_EF_2_B"/>
    <property type="match status" value="1"/>
</dbReference>
<dbReference type="CDD" id="cd03713">
    <property type="entry name" value="EFG_mtEFG_C"/>
    <property type="match status" value="1"/>
</dbReference>
<evidence type="ECO:0000256" key="6">
    <source>
        <dbReference type="ARBA" id="ARBA00024731"/>
    </source>
</evidence>
<dbReference type="InterPro" id="IPR020568">
    <property type="entry name" value="Ribosomal_Su5_D2-typ_SF"/>
</dbReference>
<evidence type="ECO:0000256" key="1">
    <source>
        <dbReference type="ARBA" id="ARBA00005870"/>
    </source>
</evidence>
<dbReference type="PRINTS" id="PR00315">
    <property type="entry name" value="ELONGATNFCT"/>
</dbReference>
<comment type="subcellular location">
    <subcellularLocation>
        <location evidence="7">Cytoplasm</location>
    </subcellularLocation>
</comment>
<dbReference type="InterPro" id="IPR004540">
    <property type="entry name" value="Transl_elong_EFG/EF2"/>
</dbReference>
<protein>
    <recommendedName>
        <fullName evidence="7 8">Elongation factor G</fullName>
        <shortName evidence="7">EF-G</shortName>
    </recommendedName>
</protein>
<dbReference type="NCBIfam" id="TIGR00231">
    <property type="entry name" value="small_GTP"/>
    <property type="match status" value="1"/>
</dbReference>
<dbReference type="InterPro" id="IPR047872">
    <property type="entry name" value="EFG_IV"/>
</dbReference>
<keyword evidence="5 7" id="KW-0342">GTP-binding</keyword>
<reference evidence="10 11" key="1">
    <citation type="journal article" date="2019" name="Int. J. Syst. Evol. Microbiol.">
        <title>The Global Catalogue of Microorganisms (GCM) 10K type strain sequencing project: providing services to taxonomists for standard genome sequencing and annotation.</title>
        <authorList>
            <consortium name="The Broad Institute Genomics Platform"/>
            <consortium name="The Broad Institute Genome Sequencing Center for Infectious Disease"/>
            <person name="Wu L."/>
            <person name="Ma J."/>
        </authorList>
    </citation>
    <scope>NUCLEOTIDE SEQUENCE [LARGE SCALE GENOMIC DNA]</scope>
    <source>
        <strain evidence="10 11">JCM 14919</strain>
    </source>
</reference>
<dbReference type="SUPFAM" id="SSF50447">
    <property type="entry name" value="Translation proteins"/>
    <property type="match status" value="1"/>
</dbReference>
<evidence type="ECO:0000256" key="7">
    <source>
        <dbReference type="HAMAP-Rule" id="MF_00054"/>
    </source>
</evidence>
<sequence length="743" mass="81833">MRVRIPPPHPGPRPATWTAQFGSRVDISRYFTPTPEENPVAQDVLTDLSKVRNIGIMAHIDAGKTTTTERILFYTGVNHKLGETHDGASTTDWMEQEKERGITITSAAVTCFWNKNQINIIDTPGHVDFTVEVERSLRVLDGAVAVFDGKEGVEPQSETVWRQADKYGVPRICFVNKMDKMGADFYFTVDTIVSRLGAKPLVMQLPIGAESDFIGVVDLLSMKAFVWEGDAKGDVSLGAAYETQEIPADLQAKAEEYRAQLVEAVAEADDALLEKYFAGEELSIDEIKAGIRKLVVNNEIYPVYCGSAFKNRGIQPMLDAVVDFLPNPLDVGSIEAHDPRDESIVIERKPSASEPFSALAFKIAVHPFFGRLTYVRVYSGNVPSGTQVVNSTKGKKERIGKIFQMHANKEIPVDELTAGNIYAVIGLKDTTTGDTLSDSANQVVLESMTFPEPVIEVAIEPKTKSDQEKLGVAIQKLAEEDPTFRVSLNAETGQTVIAGMGELHLDILVDRMKREFNVEANVGKPQVAYRETIRREVPKYDYTHKKQTGGSGQFAKVQISLAPLENEDDKVYLFEDKVTGGRVPREYIPSVDAGIQDAMQYGILAGFPVVNVRAQLLDGQYHDVDSSEMAFKIAGSMAFKEAARLAQPVLLEPLMAVEVRTPEEYMGDVIGDLNSRRGQIQSMEDASGVKVVRALVPLSEMFGYIGDLRSKTSGRAVFSMTFDSYAEVPKAVSEEIIQKAKGE</sequence>
<dbReference type="Gene3D" id="3.40.50.300">
    <property type="entry name" value="P-loop containing nucleotide triphosphate hydrolases"/>
    <property type="match status" value="1"/>
</dbReference>
<dbReference type="InterPro" id="IPR005517">
    <property type="entry name" value="Transl_elong_EFG/EF2_IV"/>
</dbReference>
<dbReference type="Gene3D" id="3.30.70.240">
    <property type="match status" value="1"/>
</dbReference>
<dbReference type="InterPro" id="IPR009022">
    <property type="entry name" value="EFG_III"/>
</dbReference>
<keyword evidence="3 7" id="KW-0251">Elongation factor</keyword>
<dbReference type="InterPro" id="IPR035647">
    <property type="entry name" value="EFG_III/V"/>
</dbReference>
<proteinExistence type="inferred from homology"/>
<keyword evidence="4 7" id="KW-0648">Protein biosynthesis</keyword>
<dbReference type="PROSITE" id="PS00301">
    <property type="entry name" value="G_TR_1"/>
    <property type="match status" value="1"/>
</dbReference>
<comment type="similarity">
    <text evidence="1 7">Belongs to the TRAFAC class translation factor GTPase superfamily. Classic translation factor GTPase family. EF-G/EF-2 subfamily.</text>
</comment>
<evidence type="ECO:0000256" key="5">
    <source>
        <dbReference type="ARBA" id="ARBA00023134"/>
    </source>
</evidence>
<name>A0ABN3B908_9MICO</name>
<dbReference type="SMART" id="SM00889">
    <property type="entry name" value="EFG_IV"/>
    <property type="match status" value="1"/>
</dbReference>
<dbReference type="InterPro" id="IPR027417">
    <property type="entry name" value="P-loop_NTPase"/>
</dbReference>
<organism evidence="10 11">
    <name type="scientific">Leucobacter alluvii</name>
    <dbReference type="NCBI Taxonomy" id="340321"/>
    <lineage>
        <taxon>Bacteria</taxon>
        <taxon>Bacillati</taxon>
        <taxon>Actinomycetota</taxon>
        <taxon>Actinomycetes</taxon>
        <taxon>Micrococcales</taxon>
        <taxon>Microbacteriaceae</taxon>
        <taxon>Leucobacter</taxon>
    </lineage>
</organism>
<dbReference type="CDD" id="cd04088">
    <property type="entry name" value="EFG_mtEFG_II"/>
    <property type="match status" value="1"/>
</dbReference>
<dbReference type="SUPFAM" id="SSF54211">
    <property type="entry name" value="Ribosomal protein S5 domain 2-like"/>
    <property type="match status" value="1"/>
</dbReference>
<keyword evidence="2 7" id="KW-0547">Nucleotide-binding</keyword>
<accession>A0ABN3B908</accession>
<evidence type="ECO:0000256" key="4">
    <source>
        <dbReference type="ARBA" id="ARBA00022917"/>
    </source>
</evidence>
<dbReference type="SUPFAM" id="SSF54980">
    <property type="entry name" value="EF-G C-terminal domain-like"/>
    <property type="match status" value="2"/>
</dbReference>
<dbReference type="InterPro" id="IPR000640">
    <property type="entry name" value="EFG_V-like"/>
</dbReference>
<dbReference type="NCBIfam" id="NF009381">
    <property type="entry name" value="PRK12740.1-5"/>
    <property type="match status" value="1"/>
</dbReference>
<dbReference type="InterPro" id="IPR041095">
    <property type="entry name" value="EFG_II"/>
</dbReference>
<dbReference type="PROSITE" id="PS51722">
    <property type="entry name" value="G_TR_2"/>
    <property type="match status" value="1"/>
</dbReference>
<dbReference type="InterPro" id="IPR004161">
    <property type="entry name" value="EFTu-like_2"/>
</dbReference>
<dbReference type="InterPro" id="IPR031157">
    <property type="entry name" value="G_TR_CS"/>
</dbReference>
<evidence type="ECO:0000256" key="2">
    <source>
        <dbReference type="ARBA" id="ARBA00022741"/>
    </source>
</evidence>
<dbReference type="InterPro" id="IPR009000">
    <property type="entry name" value="Transl_B-barrel_sf"/>
</dbReference>